<evidence type="ECO:0000256" key="6">
    <source>
        <dbReference type="ARBA" id="ARBA00022833"/>
    </source>
</evidence>
<keyword evidence="11" id="KW-1185">Reference proteome</keyword>
<dbReference type="GO" id="GO:0032259">
    <property type="term" value="P:methylation"/>
    <property type="evidence" value="ECO:0007669"/>
    <property type="project" value="UniProtKB-KW"/>
</dbReference>
<evidence type="ECO:0000256" key="5">
    <source>
        <dbReference type="ARBA" id="ARBA00022771"/>
    </source>
</evidence>
<keyword evidence="4" id="KW-0479">Metal-binding</keyword>
<dbReference type="eggNOG" id="KOG2084">
    <property type="taxonomic scope" value="Eukaryota"/>
</dbReference>
<evidence type="ECO:0000256" key="2">
    <source>
        <dbReference type="ARBA" id="ARBA00022679"/>
    </source>
</evidence>
<keyword evidence="5 7" id="KW-0863">Zinc-finger</keyword>
<feature type="domain" description="MYND-type" evidence="9">
    <location>
        <begin position="334"/>
        <end position="373"/>
    </location>
</feature>
<keyword evidence="3" id="KW-0949">S-adenosyl-L-methionine</keyword>
<gene>
    <name evidence="10" type="ORF">DAPPUDRAFT_309882</name>
</gene>
<evidence type="ECO:0000259" key="9">
    <source>
        <dbReference type="PROSITE" id="PS50865"/>
    </source>
</evidence>
<dbReference type="GO" id="GO:0042826">
    <property type="term" value="F:histone deacetylase binding"/>
    <property type="evidence" value="ECO:0000318"/>
    <property type="project" value="GO_Central"/>
</dbReference>
<dbReference type="InterPro" id="IPR046341">
    <property type="entry name" value="SET_dom_sf"/>
</dbReference>
<dbReference type="Gene3D" id="6.10.140.2220">
    <property type="match status" value="1"/>
</dbReference>
<evidence type="ECO:0000313" key="10">
    <source>
        <dbReference type="EMBL" id="EFX90083.1"/>
    </source>
</evidence>
<evidence type="ECO:0000256" key="4">
    <source>
        <dbReference type="ARBA" id="ARBA00022723"/>
    </source>
</evidence>
<evidence type="ECO:0000313" key="11">
    <source>
        <dbReference type="Proteomes" id="UP000000305"/>
    </source>
</evidence>
<sequence>MDTLGVAFNEPKRSQEKEKKEKEKNGMDEIDGLGQLTDYRRLCSDLTLQTKKEGFFKDYLSAIVEQVSDEEFEGFTKQQTDRDRVVYCWTLPALHKTMKSFQPSYRGKSADESIKRREQGNEAFREKDYRKALYETQDNEGIVLLEGSLLERTTLALALANRSAVLVHLKEFALAIRDIQLSLQSNYPEKQRYKLYDRMGYCHQQLGETAKARLAYTIALDCLEESDLEPAALDNWRQTVEKSRAKLPSNNPSNNSNNNNSNHSTANANTNALPELVSGANSNIPNASKSLAMEVDDNSGRYYVAADDIKPGQTLVCEKPYAACLLPGKFTSHCHHCFVRLIAPLGCLTCRGVFYCSVECRDEAASTYHQYECGIIDYMIASGSSILSWIALRILTKGKMEDFLEAREELEKDGDGGRLLASARNPDSYSGIYHLATLSHLRSDKDFFDRTFMALFLFQCLRASGYLQTRFRYEEDSLNITEDEIYFASLLLRHLQLLQFNAHEIHEFVQLNEKNMRSTKTVYIGVGIYPTVAFFNHSCRPDVARYFLGTTMVITSTRCVKRGQMVAENYGPIFTHKHLTDRQQSLQGRYWFNCQCLACQNDWPIYDGMTDMETILTCCPLCRGTVQSVNDSYARCLKCKKQSLWEAIRRPVEEITTLYQTAMRLMDLGQVDKAIRVLGVYIEMMETLVADVPVRELLLAQEALRLCLGTYGTKYCATTHLTMKAVTNNTRK</sequence>
<reference evidence="10 11" key="1">
    <citation type="journal article" date="2011" name="Science">
        <title>The ecoresponsive genome of Daphnia pulex.</title>
        <authorList>
            <person name="Colbourne J.K."/>
            <person name="Pfrender M.E."/>
            <person name="Gilbert D."/>
            <person name="Thomas W.K."/>
            <person name="Tucker A."/>
            <person name="Oakley T.H."/>
            <person name="Tokishita S."/>
            <person name="Aerts A."/>
            <person name="Arnold G.J."/>
            <person name="Basu M.K."/>
            <person name="Bauer D.J."/>
            <person name="Caceres C.E."/>
            <person name="Carmel L."/>
            <person name="Casola C."/>
            <person name="Choi J.H."/>
            <person name="Detter J.C."/>
            <person name="Dong Q."/>
            <person name="Dusheyko S."/>
            <person name="Eads B.D."/>
            <person name="Frohlich T."/>
            <person name="Geiler-Samerotte K.A."/>
            <person name="Gerlach D."/>
            <person name="Hatcher P."/>
            <person name="Jogdeo S."/>
            <person name="Krijgsveld J."/>
            <person name="Kriventseva E.V."/>
            <person name="Kultz D."/>
            <person name="Laforsch C."/>
            <person name="Lindquist E."/>
            <person name="Lopez J."/>
            <person name="Manak J.R."/>
            <person name="Muller J."/>
            <person name="Pangilinan J."/>
            <person name="Patwardhan R.P."/>
            <person name="Pitluck S."/>
            <person name="Pritham E.J."/>
            <person name="Rechtsteiner A."/>
            <person name="Rho M."/>
            <person name="Rogozin I.B."/>
            <person name="Sakarya O."/>
            <person name="Salamov A."/>
            <person name="Schaack S."/>
            <person name="Shapiro H."/>
            <person name="Shiga Y."/>
            <person name="Skalitzky C."/>
            <person name="Smith Z."/>
            <person name="Souvorov A."/>
            <person name="Sung W."/>
            <person name="Tang Z."/>
            <person name="Tsuchiya D."/>
            <person name="Tu H."/>
            <person name="Vos H."/>
            <person name="Wang M."/>
            <person name="Wolf Y.I."/>
            <person name="Yamagata H."/>
            <person name="Yamada T."/>
            <person name="Ye Y."/>
            <person name="Shaw J.R."/>
            <person name="Andrews J."/>
            <person name="Crease T.J."/>
            <person name="Tang H."/>
            <person name="Lucas S.M."/>
            <person name="Robertson H.M."/>
            <person name="Bork P."/>
            <person name="Koonin E.V."/>
            <person name="Zdobnov E.M."/>
            <person name="Grigoriev I.V."/>
            <person name="Lynch M."/>
            <person name="Boore J.L."/>
        </authorList>
    </citation>
    <scope>NUCLEOTIDE SEQUENCE [LARGE SCALE GENOMIC DNA]</scope>
</reference>
<dbReference type="PANTHER" id="PTHR46165">
    <property type="entry name" value="SET AND MYND DOMAIN-CONTAINING PROTEIN 4"/>
    <property type="match status" value="1"/>
</dbReference>
<dbReference type="Pfam" id="PF01753">
    <property type="entry name" value="zf-MYND"/>
    <property type="match status" value="1"/>
</dbReference>
<dbReference type="CDD" id="cd10536">
    <property type="entry name" value="SET_SMYD4"/>
    <property type="match status" value="1"/>
</dbReference>
<dbReference type="FunCoup" id="E9FR23">
    <property type="interactions" value="563"/>
</dbReference>
<dbReference type="GO" id="GO:0008168">
    <property type="term" value="F:methyltransferase activity"/>
    <property type="evidence" value="ECO:0007669"/>
    <property type="project" value="UniProtKB-KW"/>
</dbReference>
<feature type="region of interest" description="Disordered" evidence="8">
    <location>
        <begin position="1"/>
        <end position="26"/>
    </location>
</feature>
<dbReference type="SUPFAM" id="SSF82199">
    <property type="entry name" value="SET domain"/>
    <property type="match status" value="1"/>
</dbReference>
<evidence type="ECO:0000256" key="1">
    <source>
        <dbReference type="ARBA" id="ARBA00022603"/>
    </source>
</evidence>
<dbReference type="InterPro" id="IPR052097">
    <property type="entry name" value="SET-MYND_domain_protein"/>
</dbReference>
<dbReference type="SUPFAM" id="SSF48452">
    <property type="entry name" value="TPR-like"/>
    <property type="match status" value="1"/>
</dbReference>
<evidence type="ECO:0000256" key="8">
    <source>
        <dbReference type="SAM" id="MobiDB-lite"/>
    </source>
</evidence>
<dbReference type="STRING" id="6669.E9FR23"/>
<feature type="compositionally biased region" description="Basic and acidic residues" evidence="8">
    <location>
        <begin position="108"/>
        <end position="121"/>
    </location>
</feature>
<dbReference type="KEGG" id="dpx:DAPPUDRAFT_309882"/>
<accession>E9FR23</accession>
<protein>
    <recommendedName>
        <fullName evidence="9">MYND-type domain-containing protein</fullName>
    </recommendedName>
</protein>
<proteinExistence type="predicted"/>
<dbReference type="Gene3D" id="2.170.270.10">
    <property type="entry name" value="SET domain"/>
    <property type="match status" value="1"/>
</dbReference>
<keyword evidence="6" id="KW-0862">Zinc</keyword>
<dbReference type="PROSITE" id="PS50865">
    <property type="entry name" value="ZF_MYND_2"/>
    <property type="match status" value="1"/>
</dbReference>
<name>E9FR23_DAPPU</name>
<dbReference type="Gene3D" id="1.25.40.10">
    <property type="entry name" value="Tetratricopeptide repeat domain"/>
    <property type="match status" value="1"/>
</dbReference>
<dbReference type="Gene3D" id="1.10.220.160">
    <property type="match status" value="1"/>
</dbReference>
<keyword evidence="2" id="KW-0808">Transferase</keyword>
<dbReference type="PhylomeDB" id="E9FR23"/>
<dbReference type="GO" id="GO:0005634">
    <property type="term" value="C:nucleus"/>
    <property type="evidence" value="ECO:0000318"/>
    <property type="project" value="GO_Central"/>
</dbReference>
<feature type="compositionally biased region" description="Basic and acidic residues" evidence="8">
    <location>
        <begin position="10"/>
        <end position="26"/>
    </location>
</feature>
<dbReference type="GO" id="GO:0005737">
    <property type="term" value="C:cytoplasm"/>
    <property type="evidence" value="ECO:0000318"/>
    <property type="project" value="GO_Central"/>
</dbReference>
<dbReference type="GO" id="GO:0008270">
    <property type="term" value="F:zinc ion binding"/>
    <property type="evidence" value="ECO:0007669"/>
    <property type="project" value="UniProtKB-KW"/>
</dbReference>
<dbReference type="InterPro" id="IPR002893">
    <property type="entry name" value="Znf_MYND"/>
</dbReference>
<dbReference type="SUPFAM" id="SSF144232">
    <property type="entry name" value="HIT/MYND zinc finger-like"/>
    <property type="match status" value="1"/>
</dbReference>
<feature type="region of interest" description="Disordered" evidence="8">
    <location>
        <begin position="102"/>
        <end position="121"/>
    </location>
</feature>
<dbReference type="OrthoDB" id="6343483at2759"/>
<dbReference type="PANTHER" id="PTHR46165:SF5">
    <property type="entry name" value="RE32936P"/>
    <property type="match status" value="1"/>
</dbReference>
<dbReference type="InterPro" id="IPR044421">
    <property type="entry name" value="SMYD4_SET"/>
</dbReference>
<keyword evidence="1" id="KW-0489">Methyltransferase</keyword>
<dbReference type="EMBL" id="GL732523">
    <property type="protein sequence ID" value="EFX90083.1"/>
    <property type="molecule type" value="Genomic_DNA"/>
</dbReference>
<organism evidence="10 11">
    <name type="scientific">Daphnia pulex</name>
    <name type="common">Water flea</name>
    <dbReference type="NCBI Taxonomy" id="6669"/>
    <lineage>
        <taxon>Eukaryota</taxon>
        <taxon>Metazoa</taxon>
        <taxon>Ecdysozoa</taxon>
        <taxon>Arthropoda</taxon>
        <taxon>Crustacea</taxon>
        <taxon>Branchiopoda</taxon>
        <taxon>Diplostraca</taxon>
        <taxon>Cladocera</taxon>
        <taxon>Anomopoda</taxon>
        <taxon>Daphniidae</taxon>
        <taxon>Daphnia</taxon>
    </lineage>
</organism>
<dbReference type="HOGENOM" id="CLU_021727_1_0_1"/>
<dbReference type="Proteomes" id="UP000000305">
    <property type="component" value="Unassembled WGS sequence"/>
</dbReference>
<dbReference type="InterPro" id="IPR011990">
    <property type="entry name" value="TPR-like_helical_dom_sf"/>
</dbReference>
<feature type="region of interest" description="Disordered" evidence="8">
    <location>
        <begin position="241"/>
        <end position="268"/>
    </location>
</feature>
<evidence type="ECO:0000256" key="7">
    <source>
        <dbReference type="PROSITE-ProRule" id="PRU00134"/>
    </source>
</evidence>
<feature type="compositionally biased region" description="Low complexity" evidence="8">
    <location>
        <begin position="248"/>
        <end position="268"/>
    </location>
</feature>
<dbReference type="OMA" id="IHDNYGP"/>
<dbReference type="InParanoid" id="E9FR23"/>
<evidence type="ECO:0000256" key="3">
    <source>
        <dbReference type="ARBA" id="ARBA00022691"/>
    </source>
</evidence>
<dbReference type="AlphaFoldDB" id="E9FR23"/>